<evidence type="ECO:0000313" key="1">
    <source>
        <dbReference type="EMBL" id="KKL81430.1"/>
    </source>
</evidence>
<accession>A0A0F9HIF1</accession>
<proteinExistence type="predicted"/>
<organism evidence="1">
    <name type="scientific">marine sediment metagenome</name>
    <dbReference type="NCBI Taxonomy" id="412755"/>
    <lineage>
        <taxon>unclassified sequences</taxon>
        <taxon>metagenomes</taxon>
        <taxon>ecological metagenomes</taxon>
    </lineage>
</organism>
<reference evidence="1" key="1">
    <citation type="journal article" date="2015" name="Nature">
        <title>Complex archaea that bridge the gap between prokaryotes and eukaryotes.</title>
        <authorList>
            <person name="Spang A."/>
            <person name="Saw J.H."/>
            <person name="Jorgensen S.L."/>
            <person name="Zaremba-Niedzwiedzka K."/>
            <person name="Martijn J."/>
            <person name="Lind A.E."/>
            <person name="van Eijk R."/>
            <person name="Schleper C."/>
            <person name="Guy L."/>
            <person name="Ettema T.J."/>
        </authorList>
    </citation>
    <scope>NUCLEOTIDE SEQUENCE</scope>
</reference>
<name>A0A0F9HIF1_9ZZZZ</name>
<dbReference type="EMBL" id="LAZR01022565">
    <property type="protein sequence ID" value="KKL81430.1"/>
    <property type="molecule type" value="Genomic_DNA"/>
</dbReference>
<protein>
    <submittedName>
        <fullName evidence="1">Uncharacterized protein</fullName>
    </submittedName>
</protein>
<dbReference type="AlphaFoldDB" id="A0A0F9HIF1"/>
<sequence length="53" mass="6253">MVKYQSYRAGSTSRVPIAKTVGRKRKRKTTKYGEPIRSFDKKDYRLQNKFAVI</sequence>
<gene>
    <name evidence="1" type="ORF">LCGC14_1994820</name>
</gene>
<comment type="caution">
    <text evidence="1">The sequence shown here is derived from an EMBL/GenBank/DDBJ whole genome shotgun (WGS) entry which is preliminary data.</text>
</comment>